<comment type="subunit">
    <text evidence="7">The complex comprises the extracytoplasmic solute receptor protein and the two transmembrane proteins.</text>
</comment>
<reference evidence="10" key="1">
    <citation type="journal article" date="2014" name="Genome Announc.">
        <title>Complete Genome Sequence of the Highly Transformable Pseudomonas stutzeri Strain 28a24.</title>
        <authorList>
            <person name="Smith B.A."/>
            <person name="Dougherty K.M."/>
            <person name="Baltrus D.A."/>
        </authorList>
    </citation>
    <scope>NUCLEOTIDE SEQUENCE [LARGE SCALE GENOMIC DNA]</scope>
    <source>
        <strain evidence="10">28a24</strain>
    </source>
</reference>
<evidence type="ECO:0000256" key="4">
    <source>
        <dbReference type="ARBA" id="ARBA00022692"/>
    </source>
</evidence>
<name>W8RAK3_STUST</name>
<organism evidence="9 10">
    <name type="scientific">Stutzerimonas stutzeri</name>
    <name type="common">Pseudomonas stutzeri</name>
    <dbReference type="NCBI Taxonomy" id="316"/>
    <lineage>
        <taxon>Bacteria</taxon>
        <taxon>Pseudomonadati</taxon>
        <taxon>Pseudomonadota</taxon>
        <taxon>Gammaproteobacteria</taxon>
        <taxon>Pseudomonadales</taxon>
        <taxon>Pseudomonadaceae</taxon>
        <taxon>Stutzerimonas</taxon>
    </lineage>
</organism>
<protein>
    <recommendedName>
        <fullName evidence="7">TRAP transporter large permease protein</fullName>
    </recommendedName>
</protein>
<feature type="transmembrane region" description="Helical" evidence="7">
    <location>
        <begin position="396"/>
        <end position="417"/>
    </location>
</feature>
<feature type="domain" description="TRAP C4-dicarboxylate transport system permease DctM subunit" evidence="8">
    <location>
        <begin position="9"/>
        <end position="419"/>
    </location>
</feature>
<comment type="function">
    <text evidence="7">Part of the tripartite ATP-independent periplasmic (TRAP) transport system.</text>
</comment>
<evidence type="ECO:0000256" key="6">
    <source>
        <dbReference type="ARBA" id="ARBA00023136"/>
    </source>
</evidence>
<dbReference type="GO" id="GO:0022857">
    <property type="term" value="F:transmembrane transporter activity"/>
    <property type="evidence" value="ECO:0007669"/>
    <property type="project" value="UniProtKB-UniRule"/>
</dbReference>
<keyword evidence="6 7" id="KW-0472">Membrane</keyword>
<feature type="transmembrane region" description="Helical" evidence="7">
    <location>
        <begin position="221"/>
        <end position="239"/>
    </location>
</feature>
<evidence type="ECO:0000259" key="8">
    <source>
        <dbReference type="Pfam" id="PF06808"/>
    </source>
</evidence>
<dbReference type="Proteomes" id="UP000019522">
    <property type="component" value="Chromosome"/>
</dbReference>
<dbReference type="PANTHER" id="PTHR33362">
    <property type="entry name" value="SIALIC ACID TRAP TRANSPORTER PERMEASE PROTEIN SIAT-RELATED"/>
    <property type="match status" value="1"/>
</dbReference>
<keyword evidence="7" id="KW-0813">Transport</keyword>
<feature type="transmembrane region" description="Helical" evidence="7">
    <location>
        <begin position="359"/>
        <end position="384"/>
    </location>
</feature>
<dbReference type="NCBIfam" id="TIGR00786">
    <property type="entry name" value="dctM"/>
    <property type="match status" value="1"/>
</dbReference>
<keyword evidence="3 7" id="KW-0997">Cell inner membrane</keyword>
<dbReference type="PIRSF" id="PIRSF006066">
    <property type="entry name" value="HI0050"/>
    <property type="match status" value="1"/>
</dbReference>
<comment type="similarity">
    <text evidence="7">Belongs to the TRAP transporter large permease family.</text>
</comment>
<evidence type="ECO:0000256" key="2">
    <source>
        <dbReference type="ARBA" id="ARBA00022475"/>
    </source>
</evidence>
<feature type="transmembrane region" description="Helical" evidence="7">
    <location>
        <begin position="317"/>
        <end position="347"/>
    </location>
</feature>
<accession>W8RAK3</accession>
<keyword evidence="5 7" id="KW-1133">Transmembrane helix</keyword>
<feature type="transmembrane region" description="Helical" evidence="7">
    <location>
        <begin position="275"/>
        <end position="297"/>
    </location>
</feature>
<evidence type="ECO:0000256" key="1">
    <source>
        <dbReference type="ARBA" id="ARBA00004429"/>
    </source>
</evidence>
<dbReference type="GO" id="GO:0005886">
    <property type="term" value="C:plasma membrane"/>
    <property type="evidence" value="ECO:0007669"/>
    <property type="project" value="UniProtKB-SubCell"/>
</dbReference>
<reference evidence="9 10" key="2">
    <citation type="submission" date="2014-03" db="EMBL/GenBank/DDBJ databases">
        <authorList>
            <person name="Baltrus D."/>
            <person name="Dougherty K."/>
        </authorList>
    </citation>
    <scope>NUCLEOTIDE SEQUENCE</scope>
    <source>
        <strain evidence="9 10">28a24</strain>
    </source>
</reference>
<evidence type="ECO:0000256" key="7">
    <source>
        <dbReference type="RuleBase" id="RU369079"/>
    </source>
</evidence>
<keyword evidence="4 7" id="KW-0812">Transmembrane</keyword>
<gene>
    <name evidence="9" type="ORF">CH92_10125</name>
</gene>
<feature type="transmembrane region" description="Helical" evidence="7">
    <location>
        <begin position="173"/>
        <end position="195"/>
    </location>
</feature>
<dbReference type="InterPro" id="IPR010656">
    <property type="entry name" value="DctM"/>
</dbReference>
<sequence length="431" mass="45193">MLAALITLLLVGLILFGVPIAFSLLIAGAVGLFFSLGFAPLLGILKSAPYATGSDFVLSTIPMFILMAELLAAGTIVRDIFQAGDRFFSHLKGGLAFATTIASALIAALMGSSPAAAATMSAIAVPEMRQYGYKDKLSLGVVSAAGTLAVMIPPSIILILYGILTETSIGKLFLAGVVPGLLTAGCFIAVIAIWVRTDKTIAPKSPPKHDLKERLRSLRRVYPALLLIMLVLGGIYGGVVTASEAGALGAAGALVIGFLVGGLNRTSAKEAFIRAIKTSSMIFAIVVAAAIYGYFLSSTQVIQDLIGWIEALGLNRHVLLVVVLLVYLVLGAFLDPVSILVITLPLGFPLMMNNGFDPVWFGIVVTKMVEIGLITPPVGMNVFVASAAVDGKISEGFAGVLPFVLCELCLILLFVLFPEVITYLPNLFYGA</sequence>
<dbReference type="Pfam" id="PF06808">
    <property type="entry name" value="DctM"/>
    <property type="match status" value="1"/>
</dbReference>
<dbReference type="AlphaFoldDB" id="W8RAK3"/>
<comment type="subcellular location">
    <subcellularLocation>
        <location evidence="1 7">Cell inner membrane</location>
        <topology evidence="1 7">Multi-pass membrane protein</topology>
    </subcellularLocation>
</comment>
<dbReference type="KEGG" id="pstt:CH92_10125"/>
<evidence type="ECO:0000256" key="5">
    <source>
        <dbReference type="ARBA" id="ARBA00022989"/>
    </source>
</evidence>
<keyword evidence="2" id="KW-1003">Cell membrane</keyword>
<dbReference type="InterPro" id="IPR004681">
    <property type="entry name" value="TRAP_DctM"/>
</dbReference>
<dbReference type="PANTHER" id="PTHR33362:SF5">
    <property type="entry name" value="C4-DICARBOXYLATE TRAP TRANSPORTER LARGE PERMEASE PROTEIN DCTM"/>
    <property type="match status" value="1"/>
</dbReference>
<dbReference type="RefSeq" id="WP_025241630.1">
    <property type="nucleotide sequence ID" value="NZ_CP007441.1"/>
</dbReference>
<evidence type="ECO:0000256" key="3">
    <source>
        <dbReference type="ARBA" id="ARBA00022519"/>
    </source>
</evidence>
<evidence type="ECO:0000313" key="9">
    <source>
        <dbReference type="EMBL" id="AHL75447.1"/>
    </source>
</evidence>
<dbReference type="PATRIC" id="fig|316.77.peg.2024"/>
<feature type="transmembrane region" description="Helical" evidence="7">
    <location>
        <begin position="57"/>
        <end position="77"/>
    </location>
</feature>
<evidence type="ECO:0000313" key="10">
    <source>
        <dbReference type="Proteomes" id="UP000019522"/>
    </source>
</evidence>
<proteinExistence type="inferred from homology"/>
<feature type="transmembrane region" description="Helical" evidence="7">
    <location>
        <begin position="97"/>
        <end position="125"/>
    </location>
</feature>
<feature type="transmembrane region" description="Helical" evidence="7">
    <location>
        <begin position="245"/>
        <end position="263"/>
    </location>
</feature>
<feature type="transmembrane region" description="Helical" evidence="7">
    <location>
        <begin position="27"/>
        <end position="45"/>
    </location>
</feature>
<feature type="transmembrane region" description="Helical" evidence="7">
    <location>
        <begin position="137"/>
        <end position="161"/>
    </location>
</feature>
<dbReference type="EMBL" id="CP007441">
    <property type="protein sequence ID" value="AHL75447.1"/>
    <property type="molecule type" value="Genomic_DNA"/>
</dbReference>
<dbReference type="OrthoDB" id="8627919at2"/>